<reference evidence="2" key="1">
    <citation type="submission" date="2022-03" db="EMBL/GenBank/DDBJ databases">
        <authorList>
            <person name="Lindestad O."/>
        </authorList>
    </citation>
    <scope>NUCLEOTIDE SEQUENCE</scope>
</reference>
<sequence>MKLKPRVSFKPADQSPSIKQEKKSVSPNHWPSNRANLHESRIFLASRLAQNEFDELFTLHSPSPVPSAERSFVKNTPDPTI</sequence>
<dbReference type="OrthoDB" id="6854287at2759"/>
<comment type="caution">
    <text evidence="2">The sequence shown here is derived from an EMBL/GenBank/DDBJ whole genome shotgun (WGS) entry which is preliminary data.</text>
</comment>
<evidence type="ECO:0000313" key="3">
    <source>
        <dbReference type="Proteomes" id="UP000838756"/>
    </source>
</evidence>
<dbReference type="Proteomes" id="UP000838756">
    <property type="component" value="Unassembled WGS sequence"/>
</dbReference>
<evidence type="ECO:0000313" key="2">
    <source>
        <dbReference type="EMBL" id="CAH2211191.1"/>
    </source>
</evidence>
<protein>
    <submittedName>
        <fullName evidence="2">Jg1441 protein</fullName>
    </submittedName>
</protein>
<gene>
    <name evidence="2" type="primary">jg1441</name>
    <name evidence="2" type="ORF">PAEG_LOCUS3028</name>
</gene>
<evidence type="ECO:0000256" key="1">
    <source>
        <dbReference type="SAM" id="MobiDB-lite"/>
    </source>
</evidence>
<keyword evidence="3" id="KW-1185">Reference proteome</keyword>
<feature type="region of interest" description="Disordered" evidence="1">
    <location>
        <begin position="1"/>
        <end position="33"/>
    </location>
</feature>
<accession>A0A8S4QKF3</accession>
<dbReference type="EMBL" id="CAKXAJ010009438">
    <property type="protein sequence ID" value="CAH2211191.1"/>
    <property type="molecule type" value="Genomic_DNA"/>
</dbReference>
<dbReference type="AlphaFoldDB" id="A0A8S4QKF3"/>
<proteinExistence type="predicted"/>
<feature type="region of interest" description="Disordered" evidence="1">
    <location>
        <begin position="60"/>
        <end position="81"/>
    </location>
</feature>
<name>A0A8S4QKF3_9NEOP</name>
<organism evidence="2 3">
    <name type="scientific">Pararge aegeria aegeria</name>
    <dbReference type="NCBI Taxonomy" id="348720"/>
    <lineage>
        <taxon>Eukaryota</taxon>
        <taxon>Metazoa</taxon>
        <taxon>Ecdysozoa</taxon>
        <taxon>Arthropoda</taxon>
        <taxon>Hexapoda</taxon>
        <taxon>Insecta</taxon>
        <taxon>Pterygota</taxon>
        <taxon>Neoptera</taxon>
        <taxon>Endopterygota</taxon>
        <taxon>Lepidoptera</taxon>
        <taxon>Glossata</taxon>
        <taxon>Ditrysia</taxon>
        <taxon>Papilionoidea</taxon>
        <taxon>Nymphalidae</taxon>
        <taxon>Satyrinae</taxon>
        <taxon>Satyrini</taxon>
        <taxon>Parargina</taxon>
        <taxon>Pararge</taxon>
    </lineage>
</organism>